<reference evidence="1" key="1">
    <citation type="submission" date="2020-08" db="EMBL/GenBank/DDBJ databases">
        <title>Multicomponent nature underlies the extraordinary mechanical properties of spider dragline silk.</title>
        <authorList>
            <person name="Kono N."/>
            <person name="Nakamura H."/>
            <person name="Mori M."/>
            <person name="Yoshida Y."/>
            <person name="Ohtoshi R."/>
            <person name="Malay A.D."/>
            <person name="Moran D.A.P."/>
            <person name="Tomita M."/>
            <person name="Numata K."/>
            <person name="Arakawa K."/>
        </authorList>
    </citation>
    <scope>NUCLEOTIDE SEQUENCE</scope>
</reference>
<evidence type="ECO:0000313" key="1">
    <source>
        <dbReference type="EMBL" id="GFY13314.1"/>
    </source>
</evidence>
<dbReference type="Proteomes" id="UP000887159">
    <property type="component" value="Unassembled WGS sequence"/>
</dbReference>
<name>A0A8X6VMM6_TRICX</name>
<protein>
    <submittedName>
        <fullName evidence="1">Uncharacterized protein</fullName>
    </submittedName>
</protein>
<evidence type="ECO:0000313" key="2">
    <source>
        <dbReference type="Proteomes" id="UP000887159"/>
    </source>
</evidence>
<keyword evidence="2" id="KW-1185">Reference proteome</keyword>
<sequence length="88" mass="10140">MKRLEDSILLITDRISFLELALTRMRVGTSRKTQGDFDHITTQIDNQKRALEHQTGLLLSIGSCPLTDCLYHSNLNATQIVKKMRRRL</sequence>
<proteinExistence type="predicted"/>
<gene>
    <name evidence="1" type="ORF">TNCV_2335781</name>
</gene>
<organism evidence="1 2">
    <name type="scientific">Trichonephila clavipes</name>
    <name type="common">Golden silk orbweaver</name>
    <name type="synonym">Nephila clavipes</name>
    <dbReference type="NCBI Taxonomy" id="2585209"/>
    <lineage>
        <taxon>Eukaryota</taxon>
        <taxon>Metazoa</taxon>
        <taxon>Ecdysozoa</taxon>
        <taxon>Arthropoda</taxon>
        <taxon>Chelicerata</taxon>
        <taxon>Arachnida</taxon>
        <taxon>Araneae</taxon>
        <taxon>Araneomorphae</taxon>
        <taxon>Entelegynae</taxon>
        <taxon>Araneoidea</taxon>
        <taxon>Nephilidae</taxon>
        <taxon>Trichonephila</taxon>
    </lineage>
</organism>
<accession>A0A8X6VMM6</accession>
<dbReference type="EMBL" id="BMAU01021321">
    <property type="protein sequence ID" value="GFY13314.1"/>
    <property type="molecule type" value="Genomic_DNA"/>
</dbReference>
<dbReference type="AlphaFoldDB" id="A0A8X6VMM6"/>
<comment type="caution">
    <text evidence="1">The sequence shown here is derived from an EMBL/GenBank/DDBJ whole genome shotgun (WGS) entry which is preliminary data.</text>
</comment>